<dbReference type="AlphaFoldDB" id="A0A1G7LL70"/>
<dbReference type="SUPFAM" id="SSF55785">
    <property type="entry name" value="PYP-like sensor domain (PAS domain)"/>
    <property type="match status" value="1"/>
</dbReference>
<dbReference type="RefSeq" id="WP_091155844.1">
    <property type="nucleotide sequence ID" value="NZ_FNAI01000019.1"/>
</dbReference>
<dbReference type="Gene3D" id="1.10.287.130">
    <property type="match status" value="1"/>
</dbReference>
<dbReference type="Pfam" id="PF13188">
    <property type="entry name" value="PAS_8"/>
    <property type="match status" value="1"/>
</dbReference>
<evidence type="ECO:0000256" key="6">
    <source>
        <dbReference type="SAM" id="Phobius"/>
    </source>
</evidence>
<keyword evidence="5 6" id="KW-0472">Membrane</keyword>
<feature type="domain" description="PAS" evidence="7">
    <location>
        <begin position="77"/>
        <end position="152"/>
    </location>
</feature>
<dbReference type="InterPro" id="IPR035965">
    <property type="entry name" value="PAS-like_dom_sf"/>
</dbReference>
<dbReference type="STRING" id="1391627.SAMN05216464_11929"/>
<dbReference type="SUPFAM" id="SSF47384">
    <property type="entry name" value="Homodimeric domain of signal transducing histidine kinase"/>
    <property type="match status" value="1"/>
</dbReference>
<evidence type="ECO:0000259" key="7">
    <source>
        <dbReference type="PROSITE" id="PS50112"/>
    </source>
</evidence>
<dbReference type="InterPro" id="IPR000014">
    <property type="entry name" value="PAS"/>
</dbReference>
<sequence length="285" mass="32739">MHWKLNRYRFLLVPAIVLVFGLAWAFFADPAITYLARNLDPERQDTLRWVNDVLMVCLISAILAVRIRKQQYALARSEEEYRRLFEANPNPMWIYDHETLRFLRVNNAAVKKYGYPQEHFLKMTIYDIRPTADRSSLDAFIGKEHEELVDAGVWQHVGRSGEVFDVSITSHPVEWAGRPCKVVMASDLTPLLKKKQQLREAYQKLKASNEALLRVAWSNSHELRKPLCSVIALSDLLHETVLDNESREIAGRLKSASEELDAIVRANNAQLTDAKSKNDVIEPQA</sequence>
<evidence type="ECO:0000256" key="5">
    <source>
        <dbReference type="ARBA" id="ARBA00023136"/>
    </source>
</evidence>
<proteinExistence type="predicted"/>
<keyword evidence="9" id="KW-1185">Reference proteome</keyword>
<dbReference type="GO" id="GO:0016020">
    <property type="term" value="C:membrane"/>
    <property type="evidence" value="ECO:0007669"/>
    <property type="project" value="UniProtKB-SubCell"/>
</dbReference>
<dbReference type="GO" id="GO:0000155">
    <property type="term" value="F:phosphorelay sensor kinase activity"/>
    <property type="evidence" value="ECO:0007669"/>
    <property type="project" value="InterPro"/>
</dbReference>
<dbReference type="SMART" id="SM00091">
    <property type="entry name" value="PAS"/>
    <property type="match status" value="1"/>
</dbReference>
<dbReference type="Gene3D" id="3.30.450.20">
    <property type="entry name" value="PAS domain"/>
    <property type="match status" value="1"/>
</dbReference>
<evidence type="ECO:0000256" key="4">
    <source>
        <dbReference type="ARBA" id="ARBA00022777"/>
    </source>
</evidence>
<keyword evidence="6" id="KW-0812">Transmembrane</keyword>
<dbReference type="GO" id="GO:0030295">
    <property type="term" value="F:protein kinase activator activity"/>
    <property type="evidence" value="ECO:0007669"/>
    <property type="project" value="TreeGrafter"/>
</dbReference>
<dbReference type="NCBIfam" id="TIGR00229">
    <property type="entry name" value="sensory_box"/>
    <property type="match status" value="1"/>
</dbReference>
<reference evidence="8 9" key="1">
    <citation type="submission" date="2016-10" db="EMBL/GenBank/DDBJ databases">
        <authorList>
            <person name="de Groot N.N."/>
        </authorList>
    </citation>
    <scope>NUCLEOTIDE SEQUENCE [LARGE SCALE GENOMIC DNA]</scope>
    <source>
        <strain evidence="8 9">47C3B</strain>
    </source>
</reference>
<organism evidence="8 9">
    <name type="scientific">Mucilaginibacter pineti</name>
    <dbReference type="NCBI Taxonomy" id="1391627"/>
    <lineage>
        <taxon>Bacteria</taxon>
        <taxon>Pseudomonadati</taxon>
        <taxon>Bacteroidota</taxon>
        <taxon>Sphingobacteriia</taxon>
        <taxon>Sphingobacteriales</taxon>
        <taxon>Sphingobacteriaceae</taxon>
        <taxon>Mucilaginibacter</taxon>
    </lineage>
</organism>
<dbReference type="PANTHER" id="PTHR42878">
    <property type="entry name" value="TWO-COMPONENT HISTIDINE KINASE"/>
    <property type="match status" value="1"/>
</dbReference>
<dbReference type="Proteomes" id="UP000199072">
    <property type="component" value="Unassembled WGS sequence"/>
</dbReference>
<dbReference type="InterPro" id="IPR050351">
    <property type="entry name" value="BphY/WalK/GraS-like"/>
</dbReference>
<dbReference type="CDD" id="cd00130">
    <property type="entry name" value="PAS"/>
    <property type="match status" value="1"/>
</dbReference>
<name>A0A1G7LL70_9SPHI</name>
<dbReference type="InterPro" id="IPR036097">
    <property type="entry name" value="HisK_dim/P_sf"/>
</dbReference>
<keyword evidence="4" id="KW-0418">Kinase</keyword>
<evidence type="ECO:0000256" key="2">
    <source>
        <dbReference type="ARBA" id="ARBA00012438"/>
    </source>
</evidence>
<feature type="transmembrane region" description="Helical" evidence="6">
    <location>
        <begin position="49"/>
        <end position="67"/>
    </location>
</feature>
<keyword evidence="3" id="KW-0808">Transferase</keyword>
<evidence type="ECO:0000313" key="8">
    <source>
        <dbReference type="EMBL" id="SDF50282.1"/>
    </source>
</evidence>
<evidence type="ECO:0000313" key="9">
    <source>
        <dbReference type="Proteomes" id="UP000199072"/>
    </source>
</evidence>
<dbReference type="GO" id="GO:0007234">
    <property type="term" value="P:osmosensory signaling via phosphorelay pathway"/>
    <property type="evidence" value="ECO:0007669"/>
    <property type="project" value="TreeGrafter"/>
</dbReference>
<dbReference type="EMBL" id="FNAI01000019">
    <property type="protein sequence ID" value="SDF50282.1"/>
    <property type="molecule type" value="Genomic_DNA"/>
</dbReference>
<dbReference type="PROSITE" id="PS50112">
    <property type="entry name" value="PAS"/>
    <property type="match status" value="1"/>
</dbReference>
<comment type="catalytic activity">
    <reaction evidence="1">
        <text>ATP + protein L-histidine = ADP + protein N-phospho-L-histidine.</text>
        <dbReference type="EC" id="2.7.13.3"/>
    </reaction>
</comment>
<dbReference type="PANTHER" id="PTHR42878:SF15">
    <property type="entry name" value="BACTERIOPHYTOCHROME"/>
    <property type="match status" value="1"/>
</dbReference>
<gene>
    <name evidence="8" type="ORF">SAMN05216464_11929</name>
</gene>
<dbReference type="GO" id="GO:0000156">
    <property type="term" value="F:phosphorelay response regulator activity"/>
    <property type="evidence" value="ECO:0007669"/>
    <property type="project" value="TreeGrafter"/>
</dbReference>
<protein>
    <recommendedName>
        <fullName evidence="2">histidine kinase</fullName>
        <ecNumber evidence="2">2.7.13.3</ecNumber>
    </recommendedName>
</protein>
<evidence type="ECO:0000256" key="3">
    <source>
        <dbReference type="ARBA" id="ARBA00022679"/>
    </source>
</evidence>
<evidence type="ECO:0000256" key="1">
    <source>
        <dbReference type="ARBA" id="ARBA00000085"/>
    </source>
</evidence>
<keyword evidence="6" id="KW-1133">Transmembrane helix</keyword>
<dbReference type="OrthoDB" id="6231665at2"/>
<dbReference type="EC" id="2.7.13.3" evidence="2"/>
<accession>A0A1G7LL70</accession>